<dbReference type="SMART" id="SM00740">
    <property type="entry name" value="PASTA"/>
    <property type="match status" value="4"/>
</dbReference>
<dbReference type="CDD" id="cd06577">
    <property type="entry name" value="PASTA_pknB"/>
    <property type="match status" value="4"/>
</dbReference>
<keyword evidence="4" id="KW-0418">Kinase</keyword>
<keyword evidence="1" id="KW-0723">Serine/threonine-protein kinase</keyword>
<dbReference type="GO" id="GO:0004674">
    <property type="term" value="F:protein serine/threonine kinase activity"/>
    <property type="evidence" value="ECO:0007669"/>
    <property type="project" value="UniProtKB-KW"/>
</dbReference>
<feature type="domain" description="Protein kinase" evidence="8">
    <location>
        <begin position="13"/>
        <end position="275"/>
    </location>
</feature>
<evidence type="ECO:0000256" key="4">
    <source>
        <dbReference type="ARBA" id="ARBA00022777"/>
    </source>
</evidence>
<dbReference type="PANTHER" id="PTHR43289">
    <property type="entry name" value="MITOGEN-ACTIVATED PROTEIN KINASE KINASE KINASE 20-RELATED"/>
    <property type="match status" value="1"/>
</dbReference>
<feature type="domain" description="PASTA" evidence="9">
    <location>
        <begin position="606"/>
        <end position="675"/>
    </location>
</feature>
<organism evidence="10">
    <name type="scientific">freshwater metagenome</name>
    <dbReference type="NCBI Taxonomy" id="449393"/>
    <lineage>
        <taxon>unclassified sequences</taxon>
        <taxon>metagenomes</taxon>
        <taxon>ecological metagenomes</taxon>
    </lineage>
</organism>
<gene>
    <name evidence="10" type="ORF">UFOPK3001_01800</name>
</gene>
<dbReference type="GO" id="GO:0005524">
    <property type="term" value="F:ATP binding"/>
    <property type="evidence" value="ECO:0007669"/>
    <property type="project" value="UniProtKB-KW"/>
</dbReference>
<keyword evidence="5" id="KW-0067">ATP-binding</keyword>
<dbReference type="SUPFAM" id="SSF56112">
    <property type="entry name" value="Protein kinase-like (PK-like)"/>
    <property type="match status" value="1"/>
</dbReference>
<evidence type="ECO:0000256" key="1">
    <source>
        <dbReference type="ARBA" id="ARBA00022527"/>
    </source>
</evidence>
<dbReference type="CDD" id="cd14014">
    <property type="entry name" value="STKc_PknB_like"/>
    <property type="match status" value="1"/>
</dbReference>
<dbReference type="FunFam" id="1.10.510.10:FF:000021">
    <property type="entry name" value="Serine/threonine protein kinase"/>
    <property type="match status" value="1"/>
</dbReference>
<dbReference type="Gene3D" id="1.10.510.10">
    <property type="entry name" value="Transferase(Phosphotransferase) domain 1"/>
    <property type="match status" value="1"/>
</dbReference>
<dbReference type="PANTHER" id="PTHR43289:SF34">
    <property type="entry name" value="SERINE_THREONINE-PROTEIN KINASE YBDM-RELATED"/>
    <property type="match status" value="1"/>
</dbReference>
<dbReference type="AlphaFoldDB" id="A0A6J6Z1I2"/>
<evidence type="ECO:0000256" key="6">
    <source>
        <dbReference type="SAM" id="MobiDB-lite"/>
    </source>
</evidence>
<feature type="transmembrane region" description="Helical" evidence="7">
    <location>
        <begin position="369"/>
        <end position="391"/>
    </location>
</feature>
<keyword evidence="3" id="KW-0547">Nucleotide-binding</keyword>
<dbReference type="InterPro" id="IPR005543">
    <property type="entry name" value="PASTA_dom"/>
</dbReference>
<dbReference type="NCBIfam" id="NF033483">
    <property type="entry name" value="PknB_PASTA_kin"/>
    <property type="match status" value="1"/>
</dbReference>
<keyword evidence="2" id="KW-0808">Transferase</keyword>
<evidence type="ECO:0000256" key="5">
    <source>
        <dbReference type="ARBA" id="ARBA00022840"/>
    </source>
</evidence>
<dbReference type="InterPro" id="IPR000719">
    <property type="entry name" value="Prot_kinase_dom"/>
</dbReference>
<proteinExistence type="predicted"/>
<evidence type="ECO:0000256" key="3">
    <source>
        <dbReference type="ARBA" id="ARBA00022741"/>
    </source>
</evidence>
<feature type="region of interest" description="Disordered" evidence="6">
    <location>
        <begin position="677"/>
        <end position="701"/>
    </location>
</feature>
<accession>A0A6J6Z1I2</accession>
<dbReference type="FunFam" id="3.30.200.20:FF:000035">
    <property type="entry name" value="Serine/threonine protein kinase Stk1"/>
    <property type="match status" value="1"/>
</dbReference>
<dbReference type="PROSITE" id="PS00107">
    <property type="entry name" value="PROTEIN_KINASE_ATP"/>
    <property type="match status" value="1"/>
</dbReference>
<dbReference type="Pfam" id="PF03793">
    <property type="entry name" value="PASTA"/>
    <property type="match status" value="4"/>
</dbReference>
<dbReference type="PROSITE" id="PS00108">
    <property type="entry name" value="PROTEIN_KINASE_ST"/>
    <property type="match status" value="1"/>
</dbReference>
<feature type="region of interest" description="Disordered" evidence="6">
    <location>
        <begin position="281"/>
        <end position="363"/>
    </location>
</feature>
<dbReference type="SMART" id="SM00220">
    <property type="entry name" value="S_TKc"/>
    <property type="match status" value="1"/>
</dbReference>
<sequence length="701" mass="74102">MSSTQRPVLNDRYELEQRIGRGGMADVFLARDLLLDRPVAIKVLFPEFAADPSFVERFRREAQSAANLNHPNIVGVYDWGRYGSTYFIAMEFIAGRTLAEVLRSNGPVTPQQATDVAIEVASALAFAHRNGVVHRDIKPANILVGHDGRVKVADFGIARALNSSAEQDLTQAGSVMGTATYFSPEQAQGAQPDPRSDLYSLGIVMYELTTGRPPFTGENPVAIAYKQVHSEPPRLGELVPNVPEDFDAIVHTLLLKSPDDRYPTADVLREDLRRFKDGQPVAALNSPAGNGNGATAGSGQATAPAPNPVALGGAAAPRSMPAGAPEPRRAPSPFQPIPAGANMPPTVAQGYAPPQPGYPPQQQRRTGGVIIVALFILALFAAGGVVLFNVLSNREPGGAAVGEAQVPEVRGLTLADAQKKLLDANLIPDVRAVEKEGVADDVVYEQDPTPDQVVDEGSKVTITYNPAPGTTLIEMPDLTNLTYDDAVALLDKKGFDIGKVRAQRKETAAVPENTVMDQAPLKGQQVPNNSEIILVTATHPSKVVMPNVSGQDPATATRALEALGFKVNQLTEQNDSVPANRVVRTEPLAGSSVNYGTTIALVVSTGPLSVTVPNLNGMTENEARQVLQDLNLKTKVGDSVPLPYGNAQDDKVMLQSPVAGSSALAGATITIRLGLASTTPPTTTSTSTTTTTTTTTTVDPN</sequence>
<dbReference type="Pfam" id="PF00069">
    <property type="entry name" value="Pkinase"/>
    <property type="match status" value="1"/>
</dbReference>
<dbReference type="PROSITE" id="PS51178">
    <property type="entry name" value="PASTA"/>
    <property type="match status" value="4"/>
</dbReference>
<feature type="domain" description="PASTA" evidence="9">
    <location>
        <begin position="402"/>
        <end position="466"/>
    </location>
</feature>
<evidence type="ECO:0000259" key="8">
    <source>
        <dbReference type="PROSITE" id="PS50011"/>
    </source>
</evidence>
<dbReference type="EMBL" id="CAFAAJ010000131">
    <property type="protein sequence ID" value="CAB4814575.1"/>
    <property type="molecule type" value="Genomic_DNA"/>
</dbReference>
<dbReference type="InterPro" id="IPR008271">
    <property type="entry name" value="Ser/Thr_kinase_AS"/>
</dbReference>
<dbReference type="InterPro" id="IPR011009">
    <property type="entry name" value="Kinase-like_dom_sf"/>
</dbReference>
<evidence type="ECO:0000313" key="10">
    <source>
        <dbReference type="EMBL" id="CAB4814575.1"/>
    </source>
</evidence>
<reference evidence="10" key="1">
    <citation type="submission" date="2020-05" db="EMBL/GenBank/DDBJ databases">
        <authorList>
            <person name="Chiriac C."/>
            <person name="Salcher M."/>
            <person name="Ghai R."/>
            <person name="Kavagutti S V."/>
        </authorList>
    </citation>
    <scope>NUCLEOTIDE SEQUENCE</scope>
</reference>
<name>A0A6J6Z1I2_9ZZZZ</name>
<dbReference type="Gene3D" id="3.30.10.20">
    <property type="match status" value="4"/>
</dbReference>
<keyword evidence="7" id="KW-0472">Membrane</keyword>
<feature type="domain" description="PASTA" evidence="9">
    <location>
        <begin position="539"/>
        <end position="605"/>
    </location>
</feature>
<protein>
    <submittedName>
        <fullName evidence="10">Unannotated protein</fullName>
    </submittedName>
</protein>
<evidence type="ECO:0000256" key="2">
    <source>
        <dbReference type="ARBA" id="ARBA00022679"/>
    </source>
</evidence>
<evidence type="ECO:0000259" key="9">
    <source>
        <dbReference type="PROSITE" id="PS51178"/>
    </source>
</evidence>
<dbReference type="Gene3D" id="3.30.200.20">
    <property type="entry name" value="Phosphorylase Kinase, domain 1"/>
    <property type="match status" value="1"/>
</dbReference>
<feature type="domain" description="PASTA" evidence="9">
    <location>
        <begin position="469"/>
        <end position="538"/>
    </location>
</feature>
<dbReference type="PROSITE" id="PS50011">
    <property type="entry name" value="PROTEIN_KINASE_DOM"/>
    <property type="match status" value="1"/>
</dbReference>
<dbReference type="InterPro" id="IPR017441">
    <property type="entry name" value="Protein_kinase_ATP_BS"/>
</dbReference>
<keyword evidence="7" id="KW-0812">Transmembrane</keyword>
<keyword evidence="7" id="KW-1133">Transmembrane helix</keyword>
<evidence type="ECO:0000256" key="7">
    <source>
        <dbReference type="SAM" id="Phobius"/>
    </source>
</evidence>